<organism evidence="1 2">
    <name type="scientific">Populus alba x Populus x berolinensis</name>
    <dbReference type="NCBI Taxonomy" id="444605"/>
    <lineage>
        <taxon>Eukaryota</taxon>
        <taxon>Viridiplantae</taxon>
        <taxon>Streptophyta</taxon>
        <taxon>Embryophyta</taxon>
        <taxon>Tracheophyta</taxon>
        <taxon>Spermatophyta</taxon>
        <taxon>Magnoliopsida</taxon>
        <taxon>eudicotyledons</taxon>
        <taxon>Gunneridae</taxon>
        <taxon>Pentapetalae</taxon>
        <taxon>rosids</taxon>
        <taxon>fabids</taxon>
        <taxon>Malpighiales</taxon>
        <taxon>Salicaceae</taxon>
        <taxon>Saliceae</taxon>
        <taxon>Populus</taxon>
    </lineage>
</organism>
<gene>
    <name evidence="1" type="ORF">NC653_041514</name>
</gene>
<dbReference type="Proteomes" id="UP001164929">
    <property type="component" value="Chromosome 19"/>
</dbReference>
<reference evidence="1" key="1">
    <citation type="journal article" date="2023" name="Mol. Ecol. Resour.">
        <title>Chromosome-level genome assembly of a triploid poplar Populus alba 'Berolinensis'.</title>
        <authorList>
            <person name="Chen S."/>
            <person name="Yu Y."/>
            <person name="Wang X."/>
            <person name="Wang S."/>
            <person name="Zhang T."/>
            <person name="Zhou Y."/>
            <person name="He R."/>
            <person name="Meng N."/>
            <person name="Wang Y."/>
            <person name="Liu W."/>
            <person name="Liu Z."/>
            <person name="Liu J."/>
            <person name="Guo Q."/>
            <person name="Huang H."/>
            <person name="Sederoff R.R."/>
            <person name="Wang G."/>
            <person name="Qu G."/>
            <person name="Chen S."/>
        </authorList>
    </citation>
    <scope>NUCLEOTIDE SEQUENCE</scope>
    <source>
        <strain evidence="1">SC-2020</strain>
    </source>
</reference>
<comment type="caution">
    <text evidence="1">The sequence shown here is derived from an EMBL/GenBank/DDBJ whole genome shotgun (WGS) entry which is preliminary data.</text>
</comment>
<evidence type="ECO:0000313" key="2">
    <source>
        <dbReference type="Proteomes" id="UP001164929"/>
    </source>
</evidence>
<proteinExistence type="predicted"/>
<dbReference type="EMBL" id="JAQIZT010000019">
    <property type="protein sequence ID" value="KAJ6952400.1"/>
    <property type="molecule type" value="Genomic_DNA"/>
</dbReference>
<name>A0AAD6LB45_9ROSI</name>
<protein>
    <submittedName>
        <fullName evidence="1">Uncharacterized protein</fullName>
    </submittedName>
</protein>
<keyword evidence="2" id="KW-1185">Reference proteome</keyword>
<sequence length="53" mass="6232">MDQPLRQILYKLDMSRRPVKCEIVLGEYGLQHKLRLTIKGQALTNSIIDCRFE</sequence>
<accession>A0AAD6LB45</accession>
<dbReference type="AlphaFoldDB" id="A0AAD6LB45"/>
<evidence type="ECO:0000313" key="1">
    <source>
        <dbReference type="EMBL" id="KAJ6952400.1"/>
    </source>
</evidence>